<keyword evidence="2" id="KW-1133">Transmembrane helix</keyword>
<name>A0A1F5DNS7_9BACT</name>
<organism evidence="3 4">
    <name type="scientific">Candidatus Berkelbacteria bacterium RBG_13_40_8</name>
    <dbReference type="NCBI Taxonomy" id="1797467"/>
    <lineage>
        <taxon>Bacteria</taxon>
        <taxon>Candidatus Berkelbacteria</taxon>
    </lineage>
</organism>
<dbReference type="AlphaFoldDB" id="A0A1F5DNS7"/>
<feature type="compositionally biased region" description="Basic and acidic residues" evidence="1">
    <location>
        <begin position="106"/>
        <end position="119"/>
    </location>
</feature>
<comment type="caution">
    <text evidence="3">The sequence shown here is derived from an EMBL/GenBank/DDBJ whole genome shotgun (WGS) entry which is preliminary data.</text>
</comment>
<protein>
    <submittedName>
        <fullName evidence="3">Uncharacterized protein</fullName>
    </submittedName>
</protein>
<feature type="region of interest" description="Disordered" evidence="1">
    <location>
        <begin position="90"/>
        <end position="203"/>
    </location>
</feature>
<feature type="compositionally biased region" description="Polar residues" evidence="1">
    <location>
        <begin position="192"/>
        <end position="203"/>
    </location>
</feature>
<feature type="transmembrane region" description="Helical" evidence="2">
    <location>
        <begin position="212"/>
        <end position="234"/>
    </location>
</feature>
<evidence type="ECO:0000256" key="2">
    <source>
        <dbReference type="SAM" id="Phobius"/>
    </source>
</evidence>
<feature type="compositionally biased region" description="Polar residues" evidence="1">
    <location>
        <begin position="90"/>
        <end position="102"/>
    </location>
</feature>
<keyword evidence="2" id="KW-0472">Membrane</keyword>
<dbReference type="EMBL" id="MEZT01000012">
    <property type="protein sequence ID" value="OGD56829.1"/>
    <property type="molecule type" value="Genomic_DNA"/>
</dbReference>
<reference evidence="3 4" key="1">
    <citation type="journal article" date="2016" name="Nat. Commun.">
        <title>Thousands of microbial genomes shed light on interconnected biogeochemical processes in an aquifer system.</title>
        <authorList>
            <person name="Anantharaman K."/>
            <person name="Brown C.T."/>
            <person name="Hug L.A."/>
            <person name="Sharon I."/>
            <person name="Castelle C.J."/>
            <person name="Probst A.J."/>
            <person name="Thomas B.C."/>
            <person name="Singh A."/>
            <person name="Wilkins M.J."/>
            <person name="Karaoz U."/>
            <person name="Brodie E.L."/>
            <person name="Williams K.H."/>
            <person name="Hubbard S.S."/>
            <person name="Banfield J.F."/>
        </authorList>
    </citation>
    <scope>NUCLEOTIDE SEQUENCE [LARGE SCALE GENOMIC DNA]</scope>
</reference>
<proteinExistence type="predicted"/>
<sequence>MKKTFLSIGIIITIITALVLVSFSVIKAQEDPNQQKIVIKNNAAMTFEDGSGQKQITSNEVSTIVTKILGEVDGVIENMATFSFVNQNGETSQVESNISKVTIATEEPKDPEKPEEPKKPNKPKKPVANNQKKESNTATQVSESQTQDNSQTAEDNNVISDTNSIDNTDSGESDQTQENSSSEKSTKKIVQIPNNQNKSQNIKGEQTSQKSLWKLLAVLLPLALIAILIIIKIYKLKTEKA</sequence>
<evidence type="ECO:0000256" key="1">
    <source>
        <dbReference type="SAM" id="MobiDB-lite"/>
    </source>
</evidence>
<evidence type="ECO:0000313" key="3">
    <source>
        <dbReference type="EMBL" id="OGD56829.1"/>
    </source>
</evidence>
<feature type="compositionally biased region" description="Polar residues" evidence="1">
    <location>
        <begin position="136"/>
        <end position="183"/>
    </location>
</feature>
<keyword evidence="2" id="KW-0812">Transmembrane</keyword>
<accession>A0A1F5DNS7</accession>
<dbReference type="Proteomes" id="UP000178764">
    <property type="component" value="Unassembled WGS sequence"/>
</dbReference>
<gene>
    <name evidence="3" type="ORF">A2V71_00945</name>
</gene>
<evidence type="ECO:0000313" key="4">
    <source>
        <dbReference type="Proteomes" id="UP000178764"/>
    </source>
</evidence>